<reference evidence="12 13" key="1">
    <citation type="submission" date="2020-08" db="EMBL/GenBank/DDBJ databases">
        <title>Sequencing the genomes of 1000 actinobacteria strains.</title>
        <authorList>
            <person name="Klenk H.-P."/>
        </authorList>
    </citation>
    <scope>NUCLEOTIDE SEQUENCE [LARGE SCALE GENOMIC DNA]</scope>
    <source>
        <strain evidence="12 13">DSM 44551</strain>
    </source>
</reference>
<feature type="transmembrane region" description="Helical" evidence="10">
    <location>
        <begin position="59"/>
        <end position="81"/>
    </location>
</feature>
<dbReference type="Pfam" id="PF07730">
    <property type="entry name" value="HisKA_3"/>
    <property type="match status" value="1"/>
</dbReference>
<keyword evidence="7" id="KW-0067">ATP-binding</keyword>
<protein>
    <recommendedName>
        <fullName evidence="2">histidine kinase</fullName>
        <ecNumber evidence="2">2.7.13.3</ecNumber>
    </recommendedName>
</protein>
<dbReference type="SUPFAM" id="SSF55874">
    <property type="entry name" value="ATPase domain of HSP90 chaperone/DNA topoisomerase II/histidine kinase"/>
    <property type="match status" value="1"/>
</dbReference>
<dbReference type="EC" id="2.7.13.3" evidence="2"/>
<evidence type="ECO:0000256" key="8">
    <source>
        <dbReference type="ARBA" id="ARBA00023012"/>
    </source>
</evidence>
<dbReference type="AlphaFoldDB" id="A0A7W8QQB0"/>
<dbReference type="Proteomes" id="UP000572635">
    <property type="component" value="Unassembled WGS sequence"/>
</dbReference>
<feature type="transmembrane region" description="Helical" evidence="10">
    <location>
        <begin position="360"/>
        <end position="381"/>
    </location>
</feature>
<evidence type="ECO:0000256" key="10">
    <source>
        <dbReference type="SAM" id="Phobius"/>
    </source>
</evidence>
<evidence type="ECO:0000256" key="9">
    <source>
        <dbReference type="SAM" id="MobiDB-lite"/>
    </source>
</evidence>
<keyword evidence="13" id="KW-1185">Reference proteome</keyword>
<keyword evidence="5" id="KW-0547">Nucleotide-binding</keyword>
<feature type="domain" description="Signal transduction histidine kinase subgroup 3 dimerisation and phosphoacceptor" evidence="11">
    <location>
        <begin position="134"/>
        <end position="196"/>
    </location>
</feature>
<feature type="transmembrane region" description="Helical" evidence="10">
    <location>
        <begin position="12"/>
        <end position="28"/>
    </location>
</feature>
<dbReference type="PANTHER" id="PTHR24421:SF10">
    <property type="entry name" value="NITRATE_NITRITE SENSOR PROTEIN NARQ"/>
    <property type="match status" value="1"/>
</dbReference>
<evidence type="ECO:0000256" key="3">
    <source>
        <dbReference type="ARBA" id="ARBA00022553"/>
    </source>
</evidence>
<evidence type="ECO:0000256" key="7">
    <source>
        <dbReference type="ARBA" id="ARBA00022840"/>
    </source>
</evidence>
<dbReference type="GO" id="GO:0005524">
    <property type="term" value="F:ATP binding"/>
    <property type="evidence" value="ECO:0007669"/>
    <property type="project" value="UniProtKB-KW"/>
</dbReference>
<evidence type="ECO:0000256" key="1">
    <source>
        <dbReference type="ARBA" id="ARBA00000085"/>
    </source>
</evidence>
<name>A0A7W8QQB0_9ACTN</name>
<evidence type="ECO:0000313" key="13">
    <source>
        <dbReference type="Proteomes" id="UP000572635"/>
    </source>
</evidence>
<keyword evidence="8" id="KW-0902">Two-component regulatory system</keyword>
<feature type="compositionally biased region" description="Basic and acidic residues" evidence="9">
    <location>
        <begin position="328"/>
        <end position="344"/>
    </location>
</feature>
<feature type="region of interest" description="Disordered" evidence="9">
    <location>
        <begin position="328"/>
        <end position="352"/>
    </location>
</feature>
<dbReference type="InterPro" id="IPR050482">
    <property type="entry name" value="Sensor_HK_TwoCompSys"/>
</dbReference>
<dbReference type="Gene3D" id="3.30.565.10">
    <property type="entry name" value="Histidine kinase-like ATPase, C-terminal domain"/>
    <property type="match status" value="1"/>
</dbReference>
<keyword evidence="4" id="KW-0808">Transferase</keyword>
<dbReference type="GO" id="GO:0046983">
    <property type="term" value="F:protein dimerization activity"/>
    <property type="evidence" value="ECO:0007669"/>
    <property type="project" value="InterPro"/>
</dbReference>
<dbReference type="GO" id="GO:0000155">
    <property type="term" value="F:phosphorelay sensor kinase activity"/>
    <property type="evidence" value="ECO:0007669"/>
    <property type="project" value="InterPro"/>
</dbReference>
<keyword evidence="6 12" id="KW-0418">Kinase</keyword>
<dbReference type="PANTHER" id="PTHR24421">
    <property type="entry name" value="NITRATE/NITRITE SENSOR PROTEIN NARX-RELATED"/>
    <property type="match status" value="1"/>
</dbReference>
<dbReference type="RefSeq" id="WP_184395360.1">
    <property type="nucleotide sequence ID" value="NZ_BAAAJD010000060.1"/>
</dbReference>
<keyword evidence="10" id="KW-1133">Transmembrane helix</keyword>
<dbReference type="InterPro" id="IPR011712">
    <property type="entry name" value="Sig_transdc_His_kin_sub3_dim/P"/>
</dbReference>
<dbReference type="InterPro" id="IPR036890">
    <property type="entry name" value="HATPase_C_sf"/>
</dbReference>
<feature type="transmembrane region" description="Helical" evidence="10">
    <location>
        <begin position="87"/>
        <end position="105"/>
    </location>
</feature>
<dbReference type="Gene3D" id="1.20.5.1930">
    <property type="match status" value="1"/>
</dbReference>
<accession>A0A7W8QQB0</accession>
<evidence type="ECO:0000256" key="2">
    <source>
        <dbReference type="ARBA" id="ARBA00012438"/>
    </source>
</evidence>
<keyword evidence="10" id="KW-0812">Transmembrane</keyword>
<comment type="caution">
    <text evidence="12">The sequence shown here is derived from an EMBL/GenBank/DDBJ whole genome shotgun (WGS) entry which is preliminary data.</text>
</comment>
<dbReference type="GO" id="GO:0016020">
    <property type="term" value="C:membrane"/>
    <property type="evidence" value="ECO:0007669"/>
    <property type="project" value="InterPro"/>
</dbReference>
<sequence>MKILGRPPVRRTLEALAAVGFGLLAALPEPGLPTLLLLGGAAVAVGLWPRGVRAGLGGLAVLVVLSVARAIWLDGHWLYLADELPSALLRAGVPWLIAVSLRLYVSLGRRAEQDREHRRRRRVAELKQQVAADRLALAQSLHDDLGHSLSLVALNLGRLEVDPTLPQAARDSLSGARSELARAVERLGDSVVGLRAGAPLAPSHAESADALIHRARTAGARISVRGLPEGRRLADFGGERVVRILQEAITNASRHAPGAAIAIDAADRGRELRIRVTNGIPPRSPEIHTSGTGLADLGREIRATGGGFEAMPSGDEFVLTAVLRADGAPEGRSAEREDRHRETVSDGSAADGTKRTQRRVLIAAAAVIVCGLATAESISVVQKSNALLSPEAFADIEVGDARDDVVRFLPGQELPFRRGESRPPDCHHYAVTANSFDDAAGDVYQICFARGVVSSVDHIAGETR</sequence>
<evidence type="ECO:0000256" key="6">
    <source>
        <dbReference type="ARBA" id="ARBA00022777"/>
    </source>
</evidence>
<comment type="catalytic activity">
    <reaction evidence="1">
        <text>ATP + protein L-histidine = ADP + protein N-phospho-L-histidine.</text>
        <dbReference type="EC" id="2.7.13.3"/>
    </reaction>
</comment>
<organism evidence="12 13">
    <name type="scientific">Nocardiopsis composta</name>
    <dbReference type="NCBI Taxonomy" id="157465"/>
    <lineage>
        <taxon>Bacteria</taxon>
        <taxon>Bacillati</taxon>
        <taxon>Actinomycetota</taxon>
        <taxon>Actinomycetes</taxon>
        <taxon>Streptosporangiales</taxon>
        <taxon>Nocardiopsidaceae</taxon>
        <taxon>Nocardiopsis</taxon>
    </lineage>
</organism>
<keyword evidence="3" id="KW-0597">Phosphoprotein</keyword>
<evidence type="ECO:0000256" key="5">
    <source>
        <dbReference type="ARBA" id="ARBA00022741"/>
    </source>
</evidence>
<evidence type="ECO:0000313" key="12">
    <source>
        <dbReference type="EMBL" id="MBB5434615.1"/>
    </source>
</evidence>
<keyword evidence="10" id="KW-0472">Membrane</keyword>
<evidence type="ECO:0000259" key="11">
    <source>
        <dbReference type="Pfam" id="PF07730"/>
    </source>
</evidence>
<proteinExistence type="predicted"/>
<gene>
    <name evidence="12" type="ORF">HDA36_004699</name>
</gene>
<dbReference type="EMBL" id="JACHDB010000001">
    <property type="protein sequence ID" value="MBB5434615.1"/>
    <property type="molecule type" value="Genomic_DNA"/>
</dbReference>
<evidence type="ECO:0000256" key="4">
    <source>
        <dbReference type="ARBA" id="ARBA00022679"/>
    </source>
</evidence>